<proteinExistence type="predicted"/>
<accession>A0AAE9CGF7</accession>
<evidence type="ECO:0000313" key="2">
    <source>
        <dbReference type="Proteomes" id="UP000827603"/>
    </source>
</evidence>
<dbReference type="Proteomes" id="UP000827603">
    <property type="component" value="Segment"/>
</dbReference>
<keyword evidence="2" id="KW-1185">Reference proteome</keyword>
<sequence>MELNTTGMVRFVLTIQGKTFYVDSSLPPEMWEGRSKTHQENYLREILMSQVSITAQLPATEEAILKKRVHELEQEVARLKKQATPTFRYPPGVTIGHLPDQR</sequence>
<protein>
    <submittedName>
        <fullName evidence="1">Uncharacterized protein</fullName>
    </submittedName>
</protein>
<gene>
    <name evidence="1" type="ORF">vBPaePVL1_01</name>
</gene>
<organism evidence="1 2">
    <name type="scientific">Pseudomonas phage VB_PaeP_VL1</name>
    <dbReference type="NCBI Taxonomy" id="2894395"/>
    <lineage>
        <taxon>Viruses</taxon>
        <taxon>Duplodnaviria</taxon>
        <taxon>Heunggongvirae</taxon>
        <taxon>Uroviricota</taxon>
        <taxon>Caudoviricetes</taxon>
        <taxon>Schitoviridae</taxon>
        <taxon>Migulavirinae</taxon>
        <taxon>Litunavirus</taxon>
        <taxon>Litunavirus Vl1</taxon>
    </lineage>
</organism>
<name>A0AAE9CGF7_9CAUD</name>
<dbReference type="EMBL" id="OK665488">
    <property type="protein sequence ID" value="UGV19797.1"/>
    <property type="molecule type" value="Genomic_DNA"/>
</dbReference>
<evidence type="ECO:0000313" key="1">
    <source>
        <dbReference type="EMBL" id="UGV19797.1"/>
    </source>
</evidence>
<reference evidence="1 2" key="1">
    <citation type="submission" date="2021-10" db="EMBL/GenBank/DDBJ databases">
        <authorList>
            <person name="Lerdsittikul V."/>
            <person name="Apiratwarrasakul S."/>
            <person name="Thongdee M."/>
        </authorList>
    </citation>
    <scope>NUCLEOTIDE SEQUENCE [LARGE SCALE GENOMIC DNA]</scope>
</reference>